<organism evidence="2 3">
    <name type="scientific">Streptococcus phage 73</name>
    <dbReference type="NCBI Taxonomy" id="1718279"/>
    <lineage>
        <taxon>Viruses</taxon>
        <taxon>Duplodnaviria</taxon>
        <taxon>Heunggongvirae</taxon>
        <taxon>Uroviricota</taxon>
        <taxon>Caudoviricetes</taxon>
        <taxon>Aliceevansviridae</taxon>
        <taxon>Moineauvirus</taxon>
        <taxon>Moineauvirus mv73</taxon>
    </lineage>
</organism>
<protein>
    <recommendedName>
        <fullName evidence="4">DUF3102 domain-containing protein</fullName>
    </recommendedName>
</protein>
<proteinExistence type="predicted"/>
<dbReference type="EMBL" id="KT717083">
    <property type="protein sequence ID" value="ALJ99561.1"/>
    <property type="molecule type" value="Genomic_DNA"/>
</dbReference>
<evidence type="ECO:0000313" key="3">
    <source>
        <dbReference type="Proteomes" id="UP000221124"/>
    </source>
</evidence>
<keyword evidence="3" id="KW-1185">Reference proteome</keyword>
<reference evidence="2 3" key="1">
    <citation type="journal article" date="2017" name="Sci. Rep.">
        <title>Phage-host interactions in Streptococcus thermophilus: Genome analysis of phages isolated in Uruguay and ectopic spacer acquisition in CRISPR array.</title>
        <authorList>
            <person name="Achigar R."/>
            <person name="Magadan A.H."/>
            <person name="Tremblay D.M."/>
            <person name="Julia Pianzzola M."/>
            <person name="Moineau S."/>
        </authorList>
    </citation>
    <scope>NUCLEOTIDE SEQUENCE [LARGE SCALE GENOMIC DNA]</scope>
</reference>
<evidence type="ECO:0000313" key="2">
    <source>
        <dbReference type="EMBL" id="ALJ99561.1"/>
    </source>
</evidence>
<gene>
    <name evidence="2" type="ORF">sp73_25</name>
</gene>
<feature type="coiled-coil region" evidence="1">
    <location>
        <begin position="147"/>
        <end position="262"/>
    </location>
</feature>
<keyword evidence="1" id="KW-0175">Coiled coil</keyword>
<name>A0A1S5PRR7_9CAUD</name>
<dbReference type="Proteomes" id="UP000221124">
    <property type="component" value="Segment"/>
</dbReference>
<accession>A0A1S5PRR7</accession>
<evidence type="ECO:0008006" key="4">
    <source>
        <dbReference type="Google" id="ProtNLM"/>
    </source>
</evidence>
<evidence type="ECO:0000256" key="1">
    <source>
        <dbReference type="SAM" id="Coils"/>
    </source>
</evidence>
<sequence length="331" mass="38764">MAFDFKTWIKFKLERNNMNEIATNDFDYSLLDEKTKEFLEESANIIYGIQSKSAYEIGKQLAKAQEKLAQNRYGCFEEWFRSLGFKKTKAYEYINHYNFIRSHSEQLNVEKFEELPKKLQAQVAKPSANPEVNQAVFNGEIKTHKEYKELERRLKLKDQALEAVKGELERVKQTKATEKIIEKEVIPRDYKATQDLNKQLLGKNKDLSDELDSVKRSLRLKEASYEMLEKETSEALALKESIEHLRADKEKLENSVTNLFNLSKLVTKFEDFFDEEMAPLRFKTLIQGIGKDAQIEKLRDILTLTENWLDEMNKIIPEDGRTIIEGEIINE</sequence>